<evidence type="ECO:0000259" key="8">
    <source>
        <dbReference type="Pfam" id="PF10411"/>
    </source>
</evidence>
<evidence type="ECO:0000313" key="11">
    <source>
        <dbReference type="Proteomes" id="UP000028945"/>
    </source>
</evidence>
<dbReference type="PANTHER" id="PTHR35272">
    <property type="entry name" value="THIOL:DISULFIDE INTERCHANGE PROTEIN DSBC-RELATED"/>
    <property type="match status" value="1"/>
</dbReference>
<keyword evidence="11" id="KW-1185">Reference proteome</keyword>
<dbReference type="Pfam" id="PF13098">
    <property type="entry name" value="Thioredoxin_2"/>
    <property type="match status" value="1"/>
</dbReference>
<dbReference type="SUPFAM" id="SSF54423">
    <property type="entry name" value="DsbC/DsbG N-terminal domain-like"/>
    <property type="match status" value="1"/>
</dbReference>
<dbReference type="Pfam" id="PF10411">
    <property type="entry name" value="DsbC_N"/>
    <property type="match status" value="1"/>
</dbReference>
<organism evidence="10 11">
    <name type="scientific">Basilea psittacipulmonis DSM 24701</name>
    <dbReference type="NCBI Taxonomy" id="1072685"/>
    <lineage>
        <taxon>Bacteria</taxon>
        <taxon>Pseudomonadati</taxon>
        <taxon>Pseudomonadota</taxon>
        <taxon>Betaproteobacteria</taxon>
        <taxon>Burkholderiales</taxon>
        <taxon>Alcaligenaceae</taxon>
        <taxon>Basilea</taxon>
    </lineage>
</organism>
<dbReference type="EMBL" id="CP009238">
    <property type="protein sequence ID" value="AIL32118.1"/>
    <property type="molecule type" value="Genomic_DNA"/>
</dbReference>
<evidence type="ECO:0000256" key="3">
    <source>
        <dbReference type="ARBA" id="ARBA00022729"/>
    </source>
</evidence>
<dbReference type="SUPFAM" id="SSF52833">
    <property type="entry name" value="Thioredoxin-like"/>
    <property type="match status" value="1"/>
</dbReference>
<evidence type="ECO:0000256" key="1">
    <source>
        <dbReference type="ARBA" id="ARBA00004418"/>
    </source>
</evidence>
<gene>
    <name evidence="10" type="ORF">IX83_01175</name>
</gene>
<dbReference type="InterPro" id="IPR036249">
    <property type="entry name" value="Thioredoxin-like_sf"/>
</dbReference>
<comment type="similarity">
    <text evidence="2 7">Belongs to the thioredoxin family. DsbC subfamily.</text>
</comment>
<comment type="subcellular location">
    <subcellularLocation>
        <location evidence="1 7">Periplasm</location>
    </subcellularLocation>
</comment>
<keyword evidence="6 7" id="KW-0676">Redox-active center</keyword>
<dbReference type="InterPro" id="IPR051470">
    <property type="entry name" value="Thiol:disulfide_interchange"/>
</dbReference>
<name>A0A077DG36_9BURK</name>
<accession>A0A077DG36</accession>
<dbReference type="Proteomes" id="UP000028945">
    <property type="component" value="Chromosome"/>
</dbReference>
<dbReference type="InterPro" id="IPR009094">
    <property type="entry name" value="DiS-bond_isomerase_DsbC/G_N_sf"/>
</dbReference>
<keyword evidence="5" id="KW-1015">Disulfide bond</keyword>
<dbReference type="STRING" id="1072685.IX83_01175"/>
<evidence type="ECO:0000256" key="6">
    <source>
        <dbReference type="ARBA" id="ARBA00023284"/>
    </source>
</evidence>
<comment type="function">
    <text evidence="7">Required for disulfide bond formation in some periplasmic proteins. Acts by transferring its disulfide bond to other proteins and is reduced in the process.</text>
</comment>
<dbReference type="PANTHER" id="PTHR35272:SF3">
    <property type="entry name" value="THIOL:DISULFIDE INTERCHANGE PROTEIN DSBC"/>
    <property type="match status" value="1"/>
</dbReference>
<feature type="domain" description="Thioredoxin-like fold" evidence="9">
    <location>
        <begin position="114"/>
        <end position="233"/>
    </location>
</feature>
<evidence type="ECO:0000256" key="5">
    <source>
        <dbReference type="ARBA" id="ARBA00023157"/>
    </source>
</evidence>
<dbReference type="eggNOG" id="COG1651">
    <property type="taxonomic scope" value="Bacteria"/>
</dbReference>
<dbReference type="KEGG" id="bpsi:IX83_01175"/>
<dbReference type="HOGENOM" id="CLU_083593_1_1_4"/>
<evidence type="ECO:0000256" key="4">
    <source>
        <dbReference type="ARBA" id="ARBA00022764"/>
    </source>
</evidence>
<feature type="domain" description="Disulphide bond isomerase DsbC/G N-terminal" evidence="8">
    <location>
        <begin position="26"/>
        <end position="84"/>
    </location>
</feature>
<sequence length="236" mass="27095">MLCLMIISLLGTVHAEAVNPNVVTGDEAKVLEDKIKKSFSLDKMLIVKTDIPDMYEVASDAGIFYVDRTGRYLLSGDLYDLEKNKLYPSGYFIDKTLTIPFDQLPFELAIKRVHGNGEKKVAVFEDPFCVYCHKLDEELKKLDNATIYTFVFPFLTERSLPYAQNIWCSPDPAKAWEDWMLNKKVPETNACGTFPHKDVVALARKMNIRSTPVILFPDNERVTGYIDLEEFKKHWK</sequence>
<dbReference type="CDD" id="cd03020">
    <property type="entry name" value="DsbA_DsbC_DsbG"/>
    <property type="match status" value="1"/>
</dbReference>
<dbReference type="InterPro" id="IPR018950">
    <property type="entry name" value="DiS-bond_isomerase_DsbC/G_N"/>
</dbReference>
<dbReference type="Gene3D" id="3.40.30.10">
    <property type="entry name" value="Glutaredoxin"/>
    <property type="match status" value="1"/>
</dbReference>
<reference evidence="10 11" key="1">
    <citation type="journal article" date="2014" name="BMC Genomics">
        <title>A genomic perspective on a new bacterial genus and species from the Alcaligenaceae family, Basilea psittacipulmonis.</title>
        <authorList>
            <person name="Whiteson K.L."/>
            <person name="Hernandez D."/>
            <person name="Lazarevic V."/>
            <person name="Gaia N."/>
            <person name="Farinelli L."/>
            <person name="Francois P."/>
            <person name="Pilo P."/>
            <person name="Frey J."/>
            <person name="Schrenzel J."/>
        </authorList>
    </citation>
    <scope>NUCLEOTIDE SEQUENCE [LARGE SCALE GENOMIC DNA]</scope>
    <source>
        <strain evidence="10 11">DSM 24701</strain>
    </source>
</reference>
<dbReference type="InterPro" id="IPR033954">
    <property type="entry name" value="DiS-bond_Isoase_DsbC/G"/>
</dbReference>
<evidence type="ECO:0000256" key="2">
    <source>
        <dbReference type="ARBA" id="ARBA00009813"/>
    </source>
</evidence>
<keyword evidence="3 7" id="KW-0732">Signal</keyword>
<evidence type="ECO:0000313" key="10">
    <source>
        <dbReference type="EMBL" id="AIL32118.1"/>
    </source>
</evidence>
<dbReference type="AlphaFoldDB" id="A0A077DG36"/>
<protein>
    <recommendedName>
        <fullName evidence="7">Thiol:disulfide interchange protein</fullName>
    </recommendedName>
</protein>
<dbReference type="InterPro" id="IPR012336">
    <property type="entry name" value="Thioredoxin-like_fold"/>
</dbReference>
<evidence type="ECO:0000259" key="9">
    <source>
        <dbReference type="Pfam" id="PF13098"/>
    </source>
</evidence>
<proteinExistence type="inferred from homology"/>
<dbReference type="Gene3D" id="3.10.450.70">
    <property type="entry name" value="Disulphide bond isomerase, DsbC/G, N-terminal"/>
    <property type="match status" value="1"/>
</dbReference>
<dbReference type="GO" id="GO:0042597">
    <property type="term" value="C:periplasmic space"/>
    <property type="evidence" value="ECO:0007669"/>
    <property type="project" value="UniProtKB-SubCell"/>
</dbReference>
<evidence type="ECO:0000256" key="7">
    <source>
        <dbReference type="RuleBase" id="RU364038"/>
    </source>
</evidence>
<keyword evidence="4 7" id="KW-0574">Periplasm</keyword>